<dbReference type="PRINTS" id="PR00047">
    <property type="entry name" value="STROIDFINGER"/>
</dbReference>
<dbReference type="HOGENOM" id="CLU_007368_7_1_1"/>
<dbReference type="Pfam" id="PF00104">
    <property type="entry name" value="Hormone_recep"/>
    <property type="match status" value="1"/>
</dbReference>
<evidence type="ECO:0000313" key="12">
    <source>
        <dbReference type="EMBL" id="CCD71000.1"/>
    </source>
</evidence>
<feature type="domain" description="Nuclear receptor" evidence="10">
    <location>
        <begin position="13"/>
        <end position="90"/>
    </location>
</feature>
<dbReference type="UCSC" id="Y5H2A.2">
    <property type="organism name" value="c. elegans"/>
</dbReference>
<dbReference type="RefSeq" id="NP_503622.2">
    <property type="nucleotide sequence ID" value="NM_071221.7"/>
</dbReference>
<dbReference type="PaxDb" id="6239-Y5H2A.2"/>
<evidence type="ECO:0000256" key="5">
    <source>
        <dbReference type="ARBA" id="ARBA00023015"/>
    </source>
</evidence>
<evidence type="ECO:0000259" key="10">
    <source>
        <dbReference type="PROSITE" id="PS51030"/>
    </source>
</evidence>
<evidence type="ECO:0000256" key="1">
    <source>
        <dbReference type="ARBA" id="ARBA00005993"/>
    </source>
</evidence>
<dbReference type="OrthoDB" id="5808872at2759"/>
<evidence type="ECO:0000313" key="13">
    <source>
        <dbReference type="Proteomes" id="UP000001940"/>
    </source>
</evidence>
<dbReference type="GeneID" id="189360"/>
<dbReference type="SUPFAM" id="SSF57716">
    <property type="entry name" value="Glucocorticoid receptor-like (DNA-binding domain)"/>
    <property type="match status" value="1"/>
</dbReference>
<keyword evidence="4" id="KW-0862">Zinc</keyword>
<dbReference type="InterPro" id="IPR035500">
    <property type="entry name" value="NHR-like_dom_sf"/>
</dbReference>
<evidence type="ECO:0000256" key="7">
    <source>
        <dbReference type="ARBA" id="ARBA00023163"/>
    </source>
</evidence>
<evidence type="ECO:0000256" key="2">
    <source>
        <dbReference type="ARBA" id="ARBA00022723"/>
    </source>
</evidence>
<dbReference type="SMR" id="Q966A2"/>
<evidence type="ECO:0000256" key="6">
    <source>
        <dbReference type="ARBA" id="ARBA00023125"/>
    </source>
</evidence>
<dbReference type="SUPFAM" id="SSF48508">
    <property type="entry name" value="Nuclear receptor ligand-binding domain"/>
    <property type="match status" value="1"/>
</dbReference>
<dbReference type="eggNOG" id="KOG3575">
    <property type="taxonomic scope" value="Eukaryota"/>
</dbReference>
<keyword evidence="9" id="KW-0539">Nucleus</keyword>
<dbReference type="PROSITE" id="PS51030">
    <property type="entry name" value="NUCLEAR_REC_DBD_2"/>
    <property type="match status" value="1"/>
</dbReference>
<dbReference type="InterPro" id="IPR051152">
    <property type="entry name" value="C.elegans_Orphan_NR"/>
</dbReference>
<comment type="similarity">
    <text evidence="1">Belongs to the nuclear hormone receptor family.</text>
</comment>
<dbReference type="Proteomes" id="UP000001940">
    <property type="component" value="Chromosome V"/>
</dbReference>
<sequence length="409" mass="47139">MSIIPRSRGSPSSKICEVCGLEGHGLHFGAITCRACAAFFRRVGAGARFTIECQVGDDRCEITSNGRSCCKKCRLKKCKDIGMIVKNFQYNRDPYNAEKIAPSMTSFLGRPQCILSCDPETAASTSTANFIDLSEIIDKVNKILSQDTQIPHSPRQNRLQKLVATFNSGRFSHCMEEDLKELTTIGFKESMSFWESNILMTANWLTHFDEFQELNQNIKLEFLKIIWSIWGRLEKLAQNALFHRSYNNNDTSKLLVGDDGIVDRRNVKLDIGWLTDYSVEQFAYYIESRRDGVLNKPLQAMIDLNPTDIELNYMLAQLSFSYASKHFPGEGNKLEIAEHLQQLIADDLHAYYTEELNMTSYSDRILKMMKVNNMLQRLMWERREKLKIARMFDIFKVEFSDPELFRDTL</sequence>
<dbReference type="InterPro" id="IPR000536">
    <property type="entry name" value="Nucl_hrmn_rcpt_lig-bd"/>
</dbReference>
<keyword evidence="7" id="KW-0804">Transcription</keyword>
<keyword evidence="13" id="KW-1185">Reference proteome</keyword>
<dbReference type="InterPro" id="IPR013088">
    <property type="entry name" value="Znf_NHR/GATA"/>
</dbReference>
<dbReference type="EMBL" id="BX284605">
    <property type="protein sequence ID" value="CCD71000.1"/>
    <property type="molecule type" value="Genomic_DNA"/>
</dbReference>
<evidence type="ECO:0000313" key="14">
    <source>
        <dbReference type="WormBase" id="Y5H2A.2"/>
    </source>
</evidence>
<dbReference type="SMART" id="SM00430">
    <property type="entry name" value="HOLI"/>
    <property type="match status" value="1"/>
</dbReference>
<dbReference type="PROSITE" id="PS51843">
    <property type="entry name" value="NR_LBD"/>
    <property type="match status" value="1"/>
</dbReference>
<dbReference type="OMA" id="KETMSFW"/>
<evidence type="ECO:0000256" key="9">
    <source>
        <dbReference type="ARBA" id="ARBA00023242"/>
    </source>
</evidence>
<dbReference type="PANTHER" id="PTHR45680:SF2">
    <property type="entry name" value="NUCLEAR HORMONE RECEPTOR FAMILY-RELATED"/>
    <property type="match status" value="1"/>
</dbReference>
<accession>Q966A2</accession>
<feature type="domain" description="NR LBD" evidence="11">
    <location>
        <begin position="132"/>
        <end position="408"/>
    </location>
</feature>
<dbReference type="Gene3D" id="1.10.565.10">
    <property type="entry name" value="Retinoid X Receptor"/>
    <property type="match status" value="1"/>
</dbReference>
<dbReference type="InParanoid" id="Q966A2"/>
<name>Q966A2_CAEEL</name>
<keyword evidence="8 12" id="KW-0675">Receptor</keyword>
<keyword evidence="5" id="KW-0805">Transcription regulation</keyword>
<dbReference type="PANTHER" id="PTHR45680">
    <property type="entry name" value="NUCLEAR HORMONE RECEPTOR FAMILY"/>
    <property type="match status" value="1"/>
</dbReference>
<dbReference type="KEGG" id="cel:CELE_Y5H2A.2"/>
<evidence type="ECO:0000256" key="8">
    <source>
        <dbReference type="ARBA" id="ARBA00023170"/>
    </source>
</evidence>
<evidence type="ECO:0000259" key="11">
    <source>
        <dbReference type="PROSITE" id="PS51843"/>
    </source>
</evidence>
<evidence type="ECO:0000256" key="4">
    <source>
        <dbReference type="ARBA" id="ARBA00022833"/>
    </source>
</evidence>
<proteinExistence type="inferred from homology"/>
<dbReference type="GO" id="GO:0043565">
    <property type="term" value="F:sequence-specific DNA binding"/>
    <property type="evidence" value="ECO:0007669"/>
    <property type="project" value="InterPro"/>
</dbReference>
<dbReference type="Bgee" id="WBGene00021163">
    <property type="expression patterns" value="Expressed in larva and 1 other cell type or tissue"/>
</dbReference>
<evidence type="ECO:0000256" key="3">
    <source>
        <dbReference type="ARBA" id="ARBA00022771"/>
    </source>
</evidence>
<reference evidence="12 13" key="1">
    <citation type="journal article" date="1998" name="Science">
        <title>Genome sequence of the nematode C. elegans: a platform for investigating biology.</title>
        <authorList>
            <consortium name="The C. elegans sequencing consortium"/>
            <person name="Sulson J.E."/>
            <person name="Waterston R."/>
        </authorList>
    </citation>
    <scope>NUCLEOTIDE SEQUENCE [LARGE SCALE GENOMIC DNA]</scope>
    <source>
        <strain evidence="12 13">Bristol N2</strain>
    </source>
</reference>
<gene>
    <name evidence="12 14" type="primary">nhr-275</name>
    <name evidence="12" type="ORF">CELE_Y5H2A.2</name>
    <name evidence="14" type="ORF">Y5H2A.2</name>
</gene>
<organism evidence="12 13">
    <name type="scientific">Caenorhabditis elegans</name>
    <dbReference type="NCBI Taxonomy" id="6239"/>
    <lineage>
        <taxon>Eukaryota</taxon>
        <taxon>Metazoa</taxon>
        <taxon>Ecdysozoa</taxon>
        <taxon>Nematoda</taxon>
        <taxon>Chromadorea</taxon>
        <taxon>Rhabditida</taxon>
        <taxon>Rhabditina</taxon>
        <taxon>Rhabditomorpha</taxon>
        <taxon>Rhabditoidea</taxon>
        <taxon>Rhabditidae</taxon>
        <taxon>Peloderinae</taxon>
        <taxon>Caenorhabditis</taxon>
    </lineage>
</organism>
<keyword evidence="3" id="KW-0863">Zinc-finger</keyword>
<keyword evidence="2" id="KW-0479">Metal-binding</keyword>
<dbReference type="GO" id="GO:0003700">
    <property type="term" value="F:DNA-binding transcription factor activity"/>
    <property type="evidence" value="ECO:0007669"/>
    <property type="project" value="InterPro"/>
</dbReference>
<dbReference type="Pfam" id="PF00105">
    <property type="entry name" value="zf-C4"/>
    <property type="match status" value="1"/>
</dbReference>
<dbReference type="Gene3D" id="3.30.50.10">
    <property type="entry name" value="Erythroid Transcription Factor GATA-1, subunit A"/>
    <property type="match status" value="1"/>
</dbReference>
<protein>
    <submittedName>
        <fullName evidence="12">Nuclear Hormone Receptor family</fullName>
    </submittedName>
</protein>
<dbReference type="GO" id="GO:0008270">
    <property type="term" value="F:zinc ion binding"/>
    <property type="evidence" value="ECO:0007669"/>
    <property type="project" value="UniProtKB-KW"/>
</dbReference>
<dbReference type="WormBase" id="Y5H2A.2">
    <property type="protein sequence ID" value="CE42200"/>
    <property type="gene ID" value="WBGene00021163"/>
    <property type="gene designation" value="nhr-275"/>
</dbReference>
<dbReference type="FunCoup" id="Q966A2">
    <property type="interactions" value="183"/>
</dbReference>
<dbReference type="InterPro" id="IPR001628">
    <property type="entry name" value="Znf_hrmn_rcpt"/>
</dbReference>
<dbReference type="AlphaFoldDB" id="Q966A2"/>
<dbReference type="PhylomeDB" id="Q966A2"/>
<dbReference type="AGR" id="WB:WBGene00021163"/>
<keyword evidence="6" id="KW-0238">DNA-binding</keyword>
<dbReference type="SMART" id="SM00399">
    <property type="entry name" value="ZnF_C4"/>
    <property type="match status" value="1"/>
</dbReference>
<dbReference type="CTD" id="189360"/>